<organism evidence="2 3">
    <name type="scientific">Splendidivirga corallicola</name>
    <dbReference type="NCBI Taxonomy" id="3051826"/>
    <lineage>
        <taxon>Bacteria</taxon>
        <taxon>Pseudomonadati</taxon>
        <taxon>Bacteroidota</taxon>
        <taxon>Cytophagia</taxon>
        <taxon>Cytophagales</taxon>
        <taxon>Splendidivirgaceae</taxon>
        <taxon>Splendidivirga</taxon>
    </lineage>
</organism>
<name>A0ABT8KK37_9BACT</name>
<keyword evidence="1" id="KW-0812">Transmembrane</keyword>
<keyword evidence="1" id="KW-0472">Membrane</keyword>
<comment type="caution">
    <text evidence="2">The sequence shown here is derived from an EMBL/GenBank/DDBJ whole genome shotgun (WGS) entry which is preliminary data.</text>
</comment>
<evidence type="ECO:0000256" key="1">
    <source>
        <dbReference type="SAM" id="Phobius"/>
    </source>
</evidence>
<feature type="transmembrane region" description="Helical" evidence="1">
    <location>
        <begin position="229"/>
        <end position="246"/>
    </location>
</feature>
<sequence length="251" mass="29409">MSVEERIATSTHYLRYFIFGGYLVFLSQLPKLLNGVLTLNIVSNLGLFVSCLCIAMDWRNYSKYRKITKETGFPIISVLLSLFYAGWLIWFLFLPSSEFGLTFKSTNIEKSESPTNQLYDKHSIDTSILKIDNQHLINDSFNKDSTYFDNQSKEIHSEKLEKLENEDNTLFGISYHHYLWLFPLVLIVLLTITADSYRPWRHIGWFSAFILAAFLVIHYFLGFDDMSKEFFWGSYILCWITIVILIKNQSH</sequence>
<reference evidence="2" key="1">
    <citation type="submission" date="2023-06" db="EMBL/GenBank/DDBJ databases">
        <title>Genomic of Parafulvivirga corallium.</title>
        <authorList>
            <person name="Wang G."/>
        </authorList>
    </citation>
    <scope>NUCLEOTIDE SEQUENCE</scope>
    <source>
        <strain evidence="2">BMA10</strain>
    </source>
</reference>
<protein>
    <submittedName>
        <fullName evidence="2">Uncharacterized protein</fullName>
    </submittedName>
</protein>
<dbReference type="RefSeq" id="WP_346751104.1">
    <property type="nucleotide sequence ID" value="NZ_JAUJEA010000002.1"/>
</dbReference>
<evidence type="ECO:0000313" key="3">
    <source>
        <dbReference type="Proteomes" id="UP001172082"/>
    </source>
</evidence>
<evidence type="ECO:0000313" key="2">
    <source>
        <dbReference type="EMBL" id="MDN5201076.1"/>
    </source>
</evidence>
<gene>
    <name evidence="2" type="ORF">QQ008_06880</name>
</gene>
<keyword evidence="1" id="KW-1133">Transmembrane helix</keyword>
<dbReference type="Proteomes" id="UP001172082">
    <property type="component" value="Unassembled WGS sequence"/>
</dbReference>
<accession>A0ABT8KK37</accession>
<feature type="transmembrane region" description="Helical" evidence="1">
    <location>
        <begin position="41"/>
        <end position="61"/>
    </location>
</feature>
<feature type="transmembrane region" description="Helical" evidence="1">
    <location>
        <begin position="204"/>
        <end position="223"/>
    </location>
</feature>
<dbReference type="EMBL" id="JAUJEA010000002">
    <property type="protein sequence ID" value="MDN5201076.1"/>
    <property type="molecule type" value="Genomic_DNA"/>
</dbReference>
<proteinExistence type="predicted"/>
<feature type="transmembrane region" description="Helical" evidence="1">
    <location>
        <begin position="178"/>
        <end position="197"/>
    </location>
</feature>
<feature type="transmembrane region" description="Helical" evidence="1">
    <location>
        <begin position="12"/>
        <end position="29"/>
    </location>
</feature>
<feature type="transmembrane region" description="Helical" evidence="1">
    <location>
        <begin position="73"/>
        <end position="93"/>
    </location>
</feature>
<keyword evidence="3" id="KW-1185">Reference proteome</keyword>